<evidence type="ECO:0000313" key="3">
    <source>
        <dbReference type="Proteomes" id="UP000188268"/>
    </source>
</evidence>
<evidence type="ECO:0000256" key="1">
    <source>
        <dbReference type="SAM" id="MobiDB-lite"/>
    </source>
</evidence>
<keyword evidence="3" id="KW-1185">Reference proteome</keyword>
<dbReference type="Gramene" id="OMO95824">
    <property type="protein sequence ID" value="OMO95824"/>
    <property type="gene ID" value="CCACVL1_05226"/>
</dbReference>
<name>A0A1R3JLV7_COCAP</name>
<dbReference type="AlphaFoldDB" id="A0A1R3JLV7"/>
<comment type="caution">
    <text evidence="2">The sequence shown here is derived from an EMBL/GenBank/DDBJ whole genome shotgun (WGS) entry which is preliminary data.</text>
</comment>
<dbReference type="EMBL" id="AWWV01007576">
    <property type="protein sequence ID" value="OMO95824.1"/>
    <property type="molecule type" value="Genomic_DNA"/>
</dbReference>
<protein>
    <submittedName>
        <fullName evidence="2">Uncharacterized protein</fullName>
    </submittedName>
</protein>
<proteinExistence type="predicted"/>
<organism evidence="2 3">
    <name type="scientific">Corchorus capsularis</name>
    <name type="common">Jute</name>
    <dbReference type="NCBI Taxonomy" id="210143"/>
    <lineage>
        <taxon>Eukaryota</taxon>
        <taxon>Viridiplantae</taxon>
        <taxon>Streptophyta</taxon>
        <taxon>Embryophyta</taxon>
        <taxon>Tracheophyta</taxon>
        <taxon>Spermatophyta</taxon>
        <taxon>Magnoliopsida</taxon>
        <taxon>eudicotyledons</taxon>
        <taxon>Gunneridae</taxon>
        <taxon>Pentapetalae</taxon>
        <taxon>rosids</taxon>
        <taxon>malvids</taxon>
        <taxon>Malvales</taxon>
        <taxon>Malvaceae</taxon>
        <taxon>Grewioideae</taxon>
        <taxon>Apeibeae</taxon>
        <taxon>Corchorus</taxon>
    </lineage>
</organism>
<sequence length="31" mass="3154">MAVGFKSDATGGDITGKHSPADTTMPHVHTS</sequence>
<dbReference type="Proteomes" id="UP000188268">
    <property type="component" value="Unassembled WGS sequence"/>
</dbReference>
<feature type="region of interest" description="Disordered" evidence="1">
    <location>
        <begin position="1"/>
        <end position="31"/>
    </location>
</feature>
<gene>
    <name evidence="2" type="ORF">CCACVL1_05226</name>
</gene>
<accession>A0A1R3JLV7</accession>
<evidence type="ECO:0000313" key="2">
    <source>
        <dbReference type="EMBL" id="OMO95824.1"/>
    </source>
</evidence>
<reference evidence="2 3" key="1">
    <citation type="submission" date="2013-09" db="EMBL/GenBank/DDBJ databases">
        <title>Corchorus capsularis genome sequencing.</title>
        <authorList>
            <person name="Alam M."/>
            <person name="Haque M.S."/>
            <person name="Islam M.S."/>
            <person name="Emdad E.M."/>
            <person name="Islam M.M."/>
            <person name="Ahmed B."/>
            <person name="Halim A."/>
            <person name="Hossen Q.M.M."/>
            <person name="Hossain M.Z."/>
            <person name="Ahmed R."/>
            <person name="Khan M.M."/>
            <person name="Islam R."/>
            <person name="Rashid M.M."/>
            <person name="Khan S.A."/>
            <person name="Rahman M.S."/>
            <person name="Alam M."/>
        </authorList>
    </citation>
    <scope>NUCLEOTIDE SEQUENCE [LARGE SCALE GENOMIC DNA]</scope>
    <source>
        <strain evidence="3">cv. CVL-1</strain>
        <tissue evidence="2">Whole seedling</tissue>
    </source>
</reference>